<accession>A0A450XG77</accession>
<protein>
    <submittedName>
        <fullName evidence="2">Uncharacterized protein</fullName>
    </submittedName>
</protein>
<proteinExistence type="predicted"/>
<dbReference type="AlphaFoldDB" id="A0A450XG77"/>
<evidence type="ECO:0000256" key="1">
    <source>
        <dbReference type="SAM" id="MobiDB-lite"/>
    </source>
</evidence>
<organism evidence="2">
    <name type="scientific">Candidatus Kentrum sp. MB</name>
    <dbReference type="NCBI Taxonomy" id="2138164"/>
    <lineage>
        <taxon>Bacteria</taxon>
        <taxon>Pseudomonadati</taxon>
        <taxon>Pseudomonadota</taxon>
        <taxon>Gammaproteobacteria</taxon>
        <taxon>Candidatus Kentrum</taxon>
    </lineage>
</organism>
<name>A0A450XG77_9GAMM</name>
<gene>
    <name evidence="2" type="ORF">BECKMB1821G_GA0114241_103610</name>
</gene>
<sequence length="97" mass="10908">MEGLDSSSSGQQMGEDDNITENQDLMEHLSGRRDGGKRIPLSDAKETLGLSGRLPKGRLQRCSREKTRKILEFRKVVGIVSKGCLNRSRPPTNKRLW</sequence>
<feature type="compositionally biased region" description="Polar residues" evidence="1">
    <location>
        <begin position="1"/>
        <end position="12"/>
    </location>
</feature>
<feature type="region of interest" description="Disordered" evidence="1">
    <location>
        <begin position="1"/>
        <end position="49"/>
    </location>
</feature>
<dbReference type="EMBL" id="CAADFO010000036">
    <property type="protein sequence ID" value="VFK28313.1"/>
    <property type="molecule type" value="Genomic_DNA"/>
</dbReference>
<evidence type="ECO:0000313" key="2">
    <source>
        <dbReference type="EMBL" id="VFK28313.1"/>
    </source>
</evidence>
<feature type="compositionally biased region" description="Basic and acidic residues" evidence="1">
    <location>
        <begin position="25"/>
        <end position="37"/>
    </location>
</feature>
<reference evidence="2" key="1">
    <citation type="submission" date="2019-02" db="EMBL/GenBank/DDBJ databases">
        <authorList>
            <person name="Gruber-Vodicka R. H."/>
            <person name="Seah K. B. B."/>
        </authorList>
    </citation>
    <scope>NUCLEOTIDE SEQUENCE</scope>
    <source>
        <strain evidence="2">BECK_BZ197</strain>
    </source>
</reference>